<evidence type="ECO:0000259" key="1">
    <source>
        <dbReference type="Pfam" id="PF01471"/>
    </source>
</evidence>
<keyword evidence="3" id="KW-1185">Reference proteome</keyword>
<dbReference type="Proteomes" id="UP001501588">
    <property type="component" value="Unassembled WGS sequence"/>
</dbReference>
<organism evidence="2 3">
    <name type="scientific">Craurococcus roseus</name>
    <dbReference type="NCBI Taxonomy" id="77585"/>
    <lineage>
        <taxon>Bacteria</taxon>
        <taxon>Pseudomonadati</taxon>
        <taxon>Pseudomonadota</taxon>
        <taxon>Alphaproteobacteria</taxon>
        <taxon>Acetobacterales</taxon>
        <taxon>Acetobacteraceae</taxon>
        <taxon>Craurococcus</taxon>
    </lineage>
</organism>
<comment type="caution">
    <text evidence="2">The sequence shown here is derived from an EMBL/GenBank/DDBJ whole genome shotgun (WGS) entry which is preliminary data.</text>
</comment>
<evidence type="ECO:0000313" key="2">
    <source>
        <dbReference type="EMBL" id="GAA0566631.1"/>
    </source>
</evidence>
<dbReference type="InterPro" id="IPR036365">
    <property type="entry name" value="PGBD-like_sf"/>
</dbReference>
<dbReference type="InterPro" id="IPR002477">
    <property type="entry name" value="Peptidoglycan-bd-like"/>
</dbReference>
<proteinExistence type="predicted"/>
<evidence type="ECO:0000313" key="3">
    <source>
        <dbReference type="Proteomes" id="UP001501588"/>
    </source>
</evidence>
<dbReference type="Pfam" id="PF01471">
    <property type="entry name" value="PG_binding_1"/>
    <property type="match status" value="1"/>
</dbReference>
<dbReference type="InterPro" id="IPR036366">
    <property type="entry name" value="PGBDSf"/>
</dbReference>
<protein>
    <recommendedName>
        <fullName evidence="1">Peptidoglycan binding-like domain-containing protein</fullName>
    </recommendedName>
</protein>
<reference evidence="3" key="1">
    <citation type="journal article" date="2019" name="Int. J. Syst. Evol. Microbiol.">
        <title>The Global Catalogue of Microorganisms (GCM) 10K type strain sequencing project: providing services to taxonomists for standard genome sequencing and annotation.</title>
        <authorList>
            <consortium name="The Broad Institute Genomics Platform"/>
            <consortium name="The Broad Institute Genome Sequencing Center for Infectious Disease"/>
            <person name="Wu L."/>
            <person name="Ma J."/>
        </authorList>
    </citation>
    <scope>NUCLEOTIDE SEQUENCE [LARGE SCALE GENOMIC DNA]</scope>
    <source>
        <strain evidence="3">JCM 9933</strain>
    </source>
</reference>
<dbReference type="Gene3D" id="1.10.101.10">
    <property type="entry name" value="PGBD-like superfamily/PGBD"/>
    <property type="match status" value="1"/>
</dbReference>
<dbReference type="RefSeq" id="WP_343893140.1">
    <property type="nucleotide sequence ID" value="NZ_BAAAFZ010000002.1"/>
</dbReference>
<feature type="domain" description="Peptidoglycan binding-like" evidence="1">
    <location>
        <begin position="30"/>
        <end position="79"/>
    </location>
</feature>
<name>A0ABP3PFV6_9PROT</name>
<accession>A0ABP3PFV6</accession>
<gene>
    <name evidence="2" type="ORF">GCM10009416_00750</name>
</gene>
<dbReference type="SUPFAM" id="SSF47090">
    <property type="entry name" value="PGBD-like"/>
    <property type="match status" value="1"/>
</dbReference>
<dbReference type="EMBL" id="BAAAFZ010000002">
    <property type="protein sequence ID" value="GAA0566631.1"/>
    <property type="molecule type" value="Genomic_DNA"/>
</dbReference>
<sequence>MFATAVFHTNRRDGTKLRGRVGNGRTNHPEDVLWVKAALRLLGRYWEREPHGYITRTLDDAIQAYQRDRGLRRDGYLDPGGETECTLCVELARVAGRARP</sequence>